<feature type="compositionally biased region" description="Polar residues" evidence="1">
    <location>
        <begin position="321"/>
        <end position="330"/>
    </location>
</feature>
<comment type="caution">
    <text evidence="5">The sequence shown here is derived from an EMBL/GenBank/DDBJ whole genome shotgun (WGS) entry which is preliminary data.</text>
</comment>
<dbReference type="InterPro" id="IPR025558">
    <property type="entry name" value="DUF4283"/>
</dbReference>
<dbReference type="Pfam" id="PF14392">
    <property type="entry name" value="zf-CCHC_4"/>
    <property type="match status" value="1"/>
</dbReference>
<feature type="compositionally biased region" description="Basic and acidic residues" evidence="1">
    <location>
        <begin position="255"/>
        <end position="265"/>
    </location>
</feature>
<sequence length="457" mass="50689">MAFMEETSLGLLANMVSLLLLSGGSLRRVSTRALAGARLLLNLSVCDTLDRERQLKVPLNEDPTTLLDQGFYFMGRVLHQRTVNPEAFARTMLVAFNPMKKMEITTMGDNKFLFRCAHKGDFNRILDGSPWHYEHHLLVLQEVADDEDHNSMELNHCPFHVQVAKIPFRSYSREFAEMVGNSIGTFMEAELTPEGRPKGPALRLRISLDITQPLIRVVNLQAKDGSIRLAPVTYEKLPLFCVECGMLDHHKRDCETTTTSKEKKNSQAQYGDWLRAKPPRTLAAGFVPPKKKATGSSSSNPTDTGTCVEEPTTVKDGGGSSPSERTQNEIPLSTSLDATLLNMDATRPIVQTIAVDDLMNTEEVSAPTKTNDQLHTQMTIQDPMTAQKDKECTITKKRSLQEESLCTHQEGPPRKQPKITGHDNSTSTSAEVRCSPASCNDDLVLELPRLGLALDNS</sequence>
<gene>
    <name evidence="5" type="ORF">M569_07716</name>
</gene>
<evidence type="ECO:0000256" key="2">
    <source>
        <dbReference type="SAM" id="SignalP"/>
    </source>
</evidence>
<feature type="signal peptide" evidence="2">
    <location>
        <begin position="1"/>
        <end position="26"/>
    </location>
</feature>
<protein>
    <recommendedName>
        <fullName evidence="7">DUF4283 domain-containing protein</fullName>
    </recommendedName>
</protein>
<feature type="region of interest" description="Disordered" evidence="1">
    <location>
        <begin position="283"/>
        <end position="330"/>
    </location>
</feature>
<dbReference type="PANTHER" id="PTHR31286:SF167">
    <property type="entry name" value="OS09G0268800 PROTEIN"/>
    <property type="match status" value="1"/>
</dbReference>
<keyword evidence="6" id="KW-1185">Reference proteome</keyword>
<feature type="compositionally biased region" description="Polar residues" evidence="1">
    <location>
        <begin position="294"/>
        <end position="305"/>
    </location>
</feature>
<dbReference type="OrthoDB" id="1695837at2759"/>
<proteinExistence type="predicted"/>
<dbReference type="InterPro" id="IPR025836">
    <property type="entry name" value="Zn_knuckle_CX2CX4HX4C"/>
</dbReference>
<dbReference type="InterPro" id="IPR040256">
    <property type="entry name" value="At4g02000-like"/>
</dbReference>
<feature type="domain" description="Zinc knuckle CX2CX4HX4C" evidence="4">
    <location>
        <begin position="208"/>
        <end position="255"/>
    </location>
</feature>
<feature type="region of interest" description="Disordered" evidence="1">
    <location>
        <begin position="403"/>
        <end position="437"/>
    </location>
</feature>
<evidence type="ECO:0000313" key="6">
    <source>
        <dbReference type="Proteomes" id="UP000015453"/>
    </source>
</evidence>
<feature type="domain" description="DUF4283" evidence="3">
    <location>
        <begin position="75"/>
        <end position="143"/>
    </location>
</feature>
<organism evidence="5 6">
    <name type="scientific">Genlisea aurea</name>
    <dbReference type="NCBI Taxonomy" id="192259"/>
    <lineage>
        <taxon>Eukaryota</taxon>
        <taxon>Viridiplantae</taxon>
        <taxon>Streptophyta</taxon>
        <taxon>Embryophyta</taxon>
        <taxon>Tracheophyta</taxon>
        <taxon>Spermatophyta</taxon>
        <taxon>Magnoliopsida</taxon>
        <taxon>eudicotyledons</taxon>
        <taxon>Gunneridae</taxon>
        <taxon>Pentapetalae</taxon>
        <taxon>asterids</taxon>
        <taxon>lamiids</taxon>
        <taxon>Lamiales</taxon>
        <taxon>Lentibulariaceae</taxon>
        <taxon>Genlisea</taxon>
    </lineage>
</organism>
<reference evidence="5 6" key="1">
    <citation type="journal article" date="2013" name="BMC Genomics">
        <title>The miniature genome of a carnivorous plant Genlisea aurea contains a low number of genes and short non-coding sequences.</title>
        <authorList>
            <person name="Leushkin E.V."/>
            <person name="Sutormin R.A."/>
            <person name="Nabieva E.R."/>
            <person name="Penin A.A."/>
            <person name="Kondrashov A.S."/>
            <person name="Logacheva M.D."/>
        </authorList>
    </citation>
    <scope>NUCLEOTIDE SEQUENCE [LARGE SCALE GENOMIC DNA]</scope>
</reference>
<name>S8CQB1_9LAMI</name>
<evidence type="ECO:0000313" key="5">
    <source>
        <dbReference type="EMBL" id="EPS67061.1"/>
    </source>
</evidence>
<feature type="chain" id="PRO_5004549226" description="DUF4283 domain-containing protein" evidence="2">
    <location>
        <begin position="27"/>
        <end position="457"/>
    </location>
</feature>
<feature type="region of interest" description="Disordered" evidence="1">
    <location>
        <begin position="255"/>
        <end position="274"/>
    </location>
</feature>
<evidence type="ECO:0008006" key="7">
    <source>
        <dbReference type="Google" id="ProtNLM"/>
    </source>
</evidence>
<dbReference type="Proteomes" id="UP000015453">
    <property type="component" value="Unassembled WGS sequence"/>
</dbReference>
<evidence type="ECO:0000259" key="3">
    <source>
        <dbReference type="Pfam" id="PF14111"/>
    </source>
</evidence>
<dbReference type="EMBL" id="AUSU01003320">
    <property type="protein sequence ID" value="EPS67061.1"/>
    <property type="molecule type" value="Genomic_DNA"/>
</dbReference>
<evidence type="ECO:0000259" key="4">
    <source>
        <dbReference type="Pfam" id="PF14392"/>
    </source>
</evidence>
<dbReference type="PANTHER" id="PTHR31286">
    <property type="entry name" value="GLYCINE-RICH CELL WALL STRUCTURAL PROTEIN 1.8-LIKE"/>
    <property type="match status" value="1"/>
</dbReference>
<dbReference type="Pfam" id="PF14111">
    <property type="entry name" value="DUF4283"/>
    <property type="match status" value="1"/>
</dbReference>
<accession>S8CQB1</accession>
<keyword evidence="2" id="KW-0732">Signal</keyword>
<dbReference type="AlphaFoldDB" id="S8CQB1"/>
<evidence type="ECO:0000256" key="1">
    <source>
        <dbReference type="SAM" id="MobiDB-lite"/>
    </source>
</evidence>